<dbReference type="Gene3D" id="1.10.357.10">
    <property type="entry name" value="Tetracycline Repressor, domain 2"/>
    <property type="match status" value="1"/>
</dbReference>
<feature type="domain" description="HTH tetR-type" evidence="5">
    <location>
        <begin position="30"/>
        <end position="90"/>
    </location>
</feature>
<keyword evidence="2 4" id="KW-0238">DNA-binding</keyword>
<name>A0A4Q7L622_9PSEU</name>
<reference evidence="6 7" key="1">
    <citation type="submission" date="2019-02" db="EMBL/GenBank/DDBJ databases">
        <title>Genomic Encyclopedia of Type Strains, Phase IV (KMG-IV): sequencing the most valuable type-strain genomes for metagenomic binning, comparative biology and taxonomic classification.</title>
        <authorList>
            <person name="Goeker M."/>
        </authorList>
    </citation>
    <scope>NUCLEOTIDE SEQUENCE [LARGE SCALE GENOMIC DNA]</scope>
    <source>
        <strain evidence="6 7">DSM 101727</strain>
    </source>
</reference>
<dbReference type="InterPro" id="IPR009057">
    <property type="entry name" value="Homeodomain-like_sf"/>
</dbReference>
<dbReference type="GO" id="GO:0045892">
    <property type="term" value="P:negative regulation of DNA-templated transcription"/>
    <property type="evidence" value="ECO:0007669"/>
    <property type="project" value="InterPro"/>
</dbReference>
<organism evidence="6 7">
    <name type="scientific">Herbihabitans rhizosphaerae</name>
    <dbReference type="NCBI Taxonomy" id="1872711"/>
    <lineage>
        <taxon>Bacteria</taxon>
        <taxon>Bacillati</taxon>
        <taxon>Actinomycetota</taxon>
        <taxon>Actinomycetes</taxon>
        <taxon>Pseudonocardiales</taxon>
        <taxon>Pseudonocardiaceae</taxon>
        <taxon>Herbihabitans</taxon>
    </lineage>
</organism>
<dbReference type="OrthoDB" id="2570341at2"/>
<dbReference type="PANTHER" id="PTHR30055:SF151">
    <property type="entry name" value="TRANSCRIPTIONAL REGULATORY PROTEIN"/>
    <property type="match status" value="1"/>
</dbReference>
<dbReference type="InterPro" id="IPR004111">
    <property type="entry name" value="Repressor_TetR_C"/>
</dbReference>
<dbReference type="AlphaFoldDB" id="A0A4Q7L622"/>
<feature type="DNA-binding region" description="H-T-H motif" evidence="4">
    <location>
        <begin position="53"/>
        <end position="72"/>
    </location>
</feature>
<keyword evidence="7" id="KW-1185">Reference proteome</keyword>
<dbReference type="InterPro" id="IPR001647">
    <property type="entry name" value="HTH_TetR"/>
</dbReference>
<comment type="caution">
    <text evidence="6">The sequence shown here is derived from an EMBL/GenBank/DDBJ whole genome shotgun (WGS) entry which is preliminary data.</text>
</comment>
<evidence type="ECO:0000259" key="5">
    <source>
        <dbReference type="PROSITE" id="PS50977"/>
    </source>
</evidence>
<dbReference type="Proteomes" id="UP000294257">
    <property type="component" value="Unassembled WGS sequence"/>
</dbReference>
<dbReference type="SUPFAM" id="SSF46689">
    <property type="entry name" value="Homeodomain-like"/>
    <property type="match status" value="1"/>
</dbReference>
<sequence>MAEDSELDLPASIAASWGLRERSGKGPKPGLSIDRIVRAAVAIAESDGLGAVSMSRVAADLGASTMSLYRYVASKDELLMLMMDAPVAKPPESRPDEGWRAGLERWARELRVVYLRHPWLVRVPISGPPITPNQIMWMEAALRALTGTPLEEGEKVSTVLLLSALVRSDVALFADLQDAARTGPYLQHLLRSYSRWLRTLTDEERFPAVRAAVDAGVFDEAENGVFVEPEEDYDFEFGLGRVLDGLDALMRSRSG</sequence>
<dbReference type="Gene3D" id="1.10.10.60">
    <property type="entry name" value="Homeodomain-like"/>
    <property type="match status" value="1"/>
</dbReference>
<evidence type="ECO:0000256" key="4">
    <source>
        <dbReference type="PROSITE-ProRule" id="PRU00335"/>
    </source>
</evidence>
<dbReference type="GO" id="GO:0003700">
    <property type="term" value="F:DNA-binding transcription factor activity"/>
    <property type="evidence" value="ECO:0007669"/>
    <property type="project" value="TreeGrafter"/>
</dbReference>
<dbReference type="PANTHER" id="PTHR30055">
    <property type="entry name" value="HTH-TYPE TRANSCRIPTIONAL REGULATOR RUTR"/>
    <property type="match status" value="1"/>
</dbReference>
<dbReference type="InterPro" id="IPR050109">
    <property type="entry name" value="HTH-type_TetR-like_transc_reg"/>
</dbReference>
<dbReference type="InterPro" id="IPR036271">
    <property type="entry name" value="Tet_transcr_reg_TetR-rel_C_sf"/>
</dbReference>
<dbReference type="EMBL" id="SGWQ01000001">
    <property type="protein sequence ID" value="RZS44696.1"/>
    <property type="molecule type" value="Genomic_DNA"/>
</dbReference>
<keyword evidence="1" id="KW-0805">Transcription regulation</keyword>
<dbReference type="Pfam" id="PF00440">
    <property type="entry name" value="TetR_N"/>
    <property type="match status" value="1"/>
</dbReference>
<evidence type="ECO:0000313" key="7">
    <source>
        <dbReference type="Proteomes" id="UP000294257"/>
    </source>
</evidence>
<dbReference type="SUPFAM" id="SSF48498">
    <property type="entry name" value="Tetracyclin repressor-like, C-terminal domain"/>
    <property type="match status" value="1"/>
</dbReference>
<dbReference type="PROSITE" id="PS50977">
    <property type="entry name" value="HTH_TETR_2"/>
    <property type="match status" value="1"/>
</dbReference>
<keyword evidence="3" id="KW-0804">Transcription</keyword>
<gene>
    <name evidence="6" type="ORF">EV193_101572</name>
</gene>
<accession>A0A4Q7L622</accession>
<evidence type="ECO:0000256" key="2">
    <source>
        <dbReference type="ARBA" id="ARBA00023125"/>
    </source>
</evidence>
<dbReference type="GO" id="GO:0000976">
    <property type="term" value="F:transcription cis-regulatory region binding"/>
    <property type="evidence" value="ECO:0007669"/>
    <property type="project" value="TreeGrafter"/>
</dbReference>
<evidence type="ECO:0000313" key="6">
    <source>
        <dbReference type="EMBL" id="RZS44696.1"/>
    </source>
</evidence>
<evidence type="ECO:0000256" key="1">
    <source>
        <dbReference type="ARBA" id="ARBA00023015"/>
    </source>
</evidence>
<protein>
    <submittedName>
        <fullName evidence="6">TetR family transcriptional regulator</fullName>
    </submittedName>
</protein>
<evidence type="ECO:0000256" key="3">
    <source>
        <dbReference type="ARBA" id="ARBA00023163"/>
    </source>
</evidence>
<proteinExistence type="predicted"/>
<dbReference type="Pfam" id="PF02909">
    <property type="entry name" value="TetR_C_1"/>
    <property type="match status" value="1"/>
</dbReference>
<dbReference type="RefSeq" id="WP_130342344.1">
    <property type="nucleotide sequence ID" value="NZ_SGWQ01000001.1"/>
</dbReference>